<dbReference type="InterPro" id="IPR050400">
    <property type="entry name" value="Bact_Cytoskel_RodZ"/>
</dbReference>
<evidence type="ECO:0000256" key="1">
    <source>
        <dbReference type="SAM" id="MobiDB-lite"/>
    </source>
</evidence>
<reference evidence="4 5" key="1">
    <citation type="submission" date="2022-05" db="EMBL/GenBank/DDBJ databases">
        <authorList>
            <person name="Jo J.-H."/>
            <person name="Im W.-T."/>
        </authorList>
    </citation>
    <scope>NUCLEOTIDE SEQUENCE [LARGE SCALE GENOMIC DNA]</scope>
    <source>
        <strain evidence="4 5">NSE70-1</strain>
    </source>
</reference>
<evidence type="ECO:0000313" key="5">
    <source>
        <dbReference type="Proteomes" id="UP001203410"/>
    </source>
</evidence>
<dbReference type="Proteomes" id="UP001203410">
    <property type="component" value="Unassembled WGS sequence"/>
</dbReference>
<dbReference type="EMBL" id="JAMGBA010000002">
    <property type="protein sequence ID" value="MCL6699239.1"/>
    <property type="molecule type" value="Genomic_DNA"/>
</dbReference>
<sequence>MDETESAEVVTAGQRLREAREAKGMSLEEIAAQTRIPTRHLASLEVGDWDKLPAATYSIGFAKNFASAVGLDRNEIGDQLRSEMGGSRPVFAVPEVYEAADPARTMPKGLVFGTLGLLVLVVLALMWVSNRSLEEDPVPEPANLEAPVETPVATAQPAQPAAAGPVVLTATDAVWLEIKDGSTVLKQGMMERGQSFEIPATATAPVLTTGKPEALSIAVGSQQAPAVGQPGRTVSGVSLKAADLMQAATGATSAPATGNSAQPNVQPAAPPRAPRRVAPPPAAGQSVEPAAPAGADAPVANPAPAGETATQP</sequence>
<organism evidence="4 5">
    <name type="scientific">Sphingomonas caseinilyticus</name>
    <dbReference type="NCBI Taxonomy" id="2908205"/>
    <lineage>
        <taxon>Bacteria</taxon>
        <taxon>Pseudomonadati</taxon>
        <taxon>Pseudomonadota</taxon>
        <taxon>Alphaproteobacteria</taxon>
        <taxon>Sphingomonadales</taxon>
        <taxon>Sphingomonadaceae</taxon>
        <taxon>Sphingomonas</taxon>
    </lineage>
</organism>
<dbReference type="Gene3D" id="1.10.260.40">
    <property type="entry name" value="lambda repressor-like DNA-binding domains"/>
    <property type="match status" value="1"/>
</dbReference>
<dbReference type="InterPro" id="IPR010982">
    <property type="entry name" value="Lambda_DNA-bd_dom_sf"/>
</dbReference>
<feature type="domain" description="HTH cro/C1-type" evidence="3">
    <location>
        <begin position="16"/>
        <end position="47"/>
    </location>
</feature>
<name>A0ABT0RWH0_9SPHN</name>
<dbReference type="CDD" id="cd00093">
    <property type="entry name" value="HTH_XRE"/>
    <property type="match status" value="1"/>
</dbReference>
<dbReference type="PROSITE" id="PS50943">
    <property type="entry name" value="HTH_CROC1"/>
    <property type="match status" value="1"/>
</dbReference>
<dbReference type="RefSeq" id="WP_249904661.1">
    <property type="nucleotide sequence ID" value="NZ_JAMGBA010000002.1"/>
</dbReference>
<evidence type="ECO:0000259" key="3">
    <source>
        <dbReference type="PROSITE" id="PS50943"/>
    </source>
</evidence>
<dbReference type="Pfam" id="PF13413">
    <property type="entry name" value="HTH_25"/>
    <property type="match status" value="1"/>
</dbReference>
<feature type="transmembrane region" description="Helical" evidence="2">
    <location>
        <begin position="110"/>
        <end position="128"/>
    </location>
</feature>
<keyword evidence="2" id="KW-1133">Transmembrane helix</keyword>
<dbReference type="SMART" id="SM00530">
    <property type="entry name" value="HTH_XRE"/>
    <property type="match status" value="1"/>
</dbReference>
<feature type="region of interest" description="Disordered" evidence="1">
    <location>
        <begin position="250"/>
        <end position="312"/>
    </location>
</feature>
<accession>A0ABT0RWH0</accession>
<keyword evidence="2" id="KW-0812">Transmembrane</keyword>
<keyword evidence="2" id="KW-0472">Membrane</keyword>
<dbReference type="SUPFAM" id="SSF47413">
    <property type="entry name" value="lambda repressor-like DNA-binding domains"/>
    <property type="match status" value="1"/>
</dbReference>
<evidence type="ECO:0000313" key="4">
    <source>
        <dbReference type="EMBL" id="MCL6699239.1"/>
    </source>
</evidence>
<dbReference type="InterPro" id="IPR001387">
    <property type="entry name" value="Cro/C1-type_HTH"/>
</dbReference>
<dbReference type="PANTHER" id="PTHR34475">
    <property type="match status" value="1"/>
</dbReference>
<gene>
    <name evidence="4" type="ORF">LZ496_10660</name>
</gene>
<feature type="compositionally biased region" description="Pro residues" evidence="1">
    <location>
        <begin position="268"/>
        <end position="282"/>
    </location>
</feature>
<keyword evidence="5" id="KW-1185">Reference proteome</keyword>
<proteinExistence type="predicted"/>
<feature type="compositionally biased region" description="Low complexity" evidence="1">
    <location>
        <begin position="250"/>
        <end position="267"/>
    </location>
</feature>
<dbReference type="PANTHER" id="PTHR34475:SF1">
    <property type="entry name" value="CYTOSKELETON PROTEIN RODZ"/>
    <property type="match status" value="1"/>
</dbReference>
<dbReference type="InterPro" id="IPR025194">
    <property type="entry name" value="RodZ-like_C"/>
</dbReference>
<protein>
    <submittedName>
        <fullName evidence="4">Helix-turn-helix domain-containing protein</fullName>
    </submittedName>
</protein>
<dbReference type="Pfam" id="PF13464">
    <property type="entry name" value="RodZ_C"/>
    <property type="match status" value="1"/>
</dbReference>
<evidence type="ECO:0000256" key="2">
    <source>
        <dbReference type="SAM" id="Phobius"/>
    </source>
</evidence>
<comment type="caution">
    <text evidence="4">The sequence shown here is derived from an EMBL/GenBank/DDBJ whole genome shotgun (WGS) entry which is preliminary data.</text>
</comment>
<feature type="compositionally biased region" description="Low complexity" evidence="1">
    <location>
        <begin position="289"/>
        <end position="305"/>
    </location>
</feature>